<feature type="non-terminal residue" evidence="1">
    <location>
        <position position="152"/>
    </location>
</feature>
<dbReference type="AlphaFoldDB" id="A0A382CVM2"/>
<organism evidence="1">
    <name type="scientific">marine metagenome</name>
    <dbReference type="NCBI Taxonomy" id="408172"/>
    <lineage>
        <taxon>unclassified sequences</taxon>
        <taxon>metagenomes</taxon>
        <taxon>ecological metagenomes</taxon>
    </lineage>
</organism>
<protein>
    <submittedName>
        <fullName evidence="1">Uncharacterized protein</fullName>
    </submittedName>
</protein>
<sequence length="152" mass="16936">MVQRRHEREARFLVPLIRDLSERQYRLFLFVQGVIARHRPEALQRLTDLDVADAVHALAATLETERRGIIYEHSASSLPAQRLEQGLKAAIEAQRKNGPTSLDLDFVTVLHRTERACRDAGAALGGGDDAYLHLILDGILRSIAEHAVGSKP</sequence>
<name>A0A382CVM2_9ZZZZ</name>
<evidence type="ECO:0000313" key="1">
    <source>
        <dbReference type="EMBL" id="SVB29929.1"/>
    </source>
</evidence>
<reference evidence="1" key="1">
    <citation type="submission" date="2018-05" db="EMBL/GenBank/DDBJ databases">
        <authorList>
            <person name="Lanie J.A."/>
            <person name="Ng W.-L."/>
            <person name="Kazmierczak K.M."/>
            <person name="Andrzejewski T.M."/>
            <person name="Davidsen T.M."/>
            <person name="Wayne K.J."/>
            <person name="Tettelin H."/>
            <person name="Glass J.I."/>
            <person name="Rusch D."/>
            <person name="Podicherti R."/>
            <person name="Tsui H.-C.T."/>
            <person name="Winkler M.E."/>
        </authorList>
    </citation>
    <scope>NUCLEOTIDE SEQUENCE</scope>
</reference>
<accession>A0A382CVM2</accession>
<proteinExistence type="predicted"/>
<dbReference type="EMBL" id="UINC01036252">
    <property type="protein sequence ID" value="SVB29929.1"/>
    <property type="molecule type" value="Genomic_DNA"/>
</dbReference>
<gene>
    <name evidence="1" type="ORF">METZ01_LOCUS182783</name>
</gene>